<dbReference type="EMBL" id="JAUTXU010000086">
    <property type="protein sequence ID" value="KAK3710238.1"/>
    <property type="molecule type" value="Genomic_DNA"/>
</dbReference>
<name>A0ACC3N4Z6_9PEZI</name>
<comment type="caution">
    <text evidence="1">The sequence shown here is derived from an EMBL/GenBank/DDBJ whole genome shotgun (WGS) entry which is preliminary data.</text>
</comment>
<reference evidence="1" key="1">
    <citation type="submission" date="2023-07" db="EMBL/GenBank/DDBJ databases">
        <title>Black Yeasts Isolated from many extreme environments.</title>
        <authorList>
            <person name="Coleine C."/>
            <person name="Stajich J.E."/>
            <person name="Selbmann L."/>
        </authorList>
    </citation>
    <scope>NUCLEOTIDE SEQUENCE</scope>
    <source>
        <strain evidence="1">CCFEE 5714</strain>
    </source>
</reference>
<organism evidence="1 2">
    <name type="scientific">Vermiconidia calcicola</name>
    <dbReference type="NCBI Taxonomy" id="1690605"/>
    <lineage>
        <taxon>Eukaryota</taxon>
        <taxon>Fungi</taxon>
        <taxon>Dikarya</taxon>
        <taxon>Ascomycota</taxon>
        <taxon>Pezizomycotina</taxon>
        <taxon>Dothideomycetes</taxon>
        <taxon>Dothideomycetidae</taxon>
        <taxon>Mycosphaerellales</taxon>
        <taxon>Extremaceae</taxon>
        <taxon>Vermiconidia</taxon>
    </lineage>
</organism>
<gene>
    <name evidence="1" type="ORF">LTR37_010459</name>
</gene>
<evidence type="ECO:0000313" key="1">
    <source>
        <dbReference type="EMBL" id="KAK3710238.1"/>
    </source>
</evidence>
<proteinExistence type="predicted"/>
<keyword evidence="2" id="KW-1185">Reference proteome</keyword>
<protein>
    <submittedName>
        <fullName evidence="1">Uncharacterized protein</fullName>
    </submittedName>
</protein>
<evidence type="ECO:0000313" key="2">
    <source>
        <dbReference type="Proteomes" id="UP001281147"/>
    </source>
</evidence>
<dbReference type="Proteomes" id="UP001281147">
    <property type="component" value="Unassembled WGS sequence"/>
</dbReference>
<sequence>MESQHMDDHAIDAIPGAVLGHERQAPAGPYHLSRVATASYLMHPLPDENIMALLLEDYFDTVHWFSLVIFEAKFRPAFDAVRTGLASPAEKPFLLLLSTMLGLAAWYRGHVSQNEDEHPPEFWQGWSERMIANSESQIIDLMDQSSITAIQILILLGSYYVYHGRPNLSFSLLGATVKAAQAAGLHREPIHASKADAEQQKRVWWTIYTWDRFASITYGRPLGISDKDCNISQPQDVFEHTVFRRLSSPGESKSVCFSTYQRELNKLYTIASPAIENIYSASRSTRHSVVEERLALVKDVTVRLWKWRKRLPEHLLLNLDGDCPQSPTTDVKAYWLQSLSLHLTFDSLIIVLHRPFIKQRPDTIYTDASVSPSFSTMPHATDASHGQSQQLSPSYASEASLGLDTSSHQQWWEAAFRTSRVTGLPQLAQFATDSHLVAFLAINLFNAAMVMVVVALSDPLTNDAQEAKRAVARIYRLQETLGSRSTLSEQSSRVLESLVQLLLRRESDAILAPMLKRQQPLHDHDSSQPDQLDGSRISVRDALSKPLATSLDPYNQPLYSHTNHDLTLGSRLDDSLATVQRAFTTPIDGNFAYEMPPFQSRTSSISQLHTERTNLPVTDSATLEQMGVASTVADWTNANAIADNGLYWFWDPAWDNMYSNRVN</sequence>
<accession>A0ACC3N4Z6</accession>